<sequence length="76" mass="8398">MALVAEAESREDILEQESMSLDWLVTGHVLLPAQVAIAERDRSRAVNFYLQVLKEGQPKNQVIPIDEAIGALLPSL</sequence>
<organism evidence="1 2">
    <name type="scientific">Bodo saltans</name>
    <name type="common">Flagellated protozoan</name>
    <dbReference type="NCBI Taxonomy" id="75058"/>
    <lineage>
        <taxon>Eukaryota</taxon>
        <taxon>Discoba</taxon>
        <taxon>Euglenozoa</taxon>
        <taxon>Kinetoplastea</taxon>
        <taxon>Metakinetoplastina</taxon>
        <taxon>Eubodonida</taxon>
        <taxon>Bodonidae</taxon>
        <taxon>Bodo</taxon>
    </lineage>
</organism>
<keyword evidence="2" id="KW-1185">Reference proteome</keyword>
<reference evidence="2" key="1">
    <citation type="submission" date="2015-09" db="EMBL/GenBank/DDBJ databases">
        <authorList>
            <consortium name="Pathogen Informatics"/>
        </authorList>
    </citation>
    <scope>NUCLEOTIDE SEQUENCE [LARGE SCALE GENOMIC DNA]</scope>
    <source>
        <strain evidence="2">Lake Konstanz</strain>
    </source>
</reference>
<dbReference type="VEuPathDB" id="TriTrypDB:BSAL_67845"/>
<dbReference type="Proteomes" id="UP000051952">
    <property type="component" value="Unassembled WGS sequence"/>
</dbReference>
<dbReference type="AlphaFoldDB" id="A0A0S4IQH7"/>
<accession>A0A0S4IQH7</accession>
<proteinExistence type="predicted"/>
<dbReference type="EMBL" id="CYKH01000463">
    <property type="protein sequence ID" value="CUF95997.1"/>
    <property type="molecule type" value="Genomic_DNA"/>
</dbReference>
<evidence type="ECO:0000313" key="2">
    <source>
        <dbReference type="Proteomes" id="UP000051952"/>
    </source>
</evidence>
<gene>
    <name evidence="1" type="ORF">BSAL_67845</name>
</gene>
<name>A0A0S4IQH7_BODSA</name>
<evidence type="ECO:0000313" key="1">
    <source>
        <dbReference type="EMBL" id="CUF95997.1"/>
    </source>
</evidence>
<protein>
    <submittedName>
        <fullName evidence="1">Uncharacterized protein</fullName>
    </submittedName>
</protein>